<evidence type="ECO:0000313" key="6">
    <source>
        <dbReference type="EMBL" id="AZQ73986.1"/>
    </source>
</evidence>
<feature type="DNA-binding region" description="H-T-H motif" evidence="4">
    <location>
        <begin position="37"/>
        <end position="56"/>
    </location>
</feature>
<dbReference type="Gene3D" id="1.10.10.60">
    <property type="entry name" value="Homeodomain-like"/>
    <property type="match status" value="1"/>
</dbReference>
<proteinExistence type="predicted"/>
<dbReference type="PANTHER" id="PTHR30055:SF148">
    <property type="entry name" value="TETR-FAMILY TRANSCRIPTIONAL REGULATOR"/>
    <property type="match status" value="1"/>
</dbReference>
<dbReference type="Pfam" id="PF00440">
    <property type="entry name" value="TetR_N"/>
    <property type="match status" value="1"/>
</dbReference>
<dbReference type="InterPro" id="IPR050109">
    <property type="entry name" value="HTH-type_TetR-like_transc_reg"/>
</dbReference>
<dbReference type="InterPro" id="IPR009057">
    <property type="entry name" value="Homeodomain-like_sf"/>
</dbReference>
<dbReference type="GO" id="GO:0000976">
    <property type="term" value="F:transcription cis-regulatory region binding"/>
    <property type="evidence" value="ECO:0007669"/>
    <property type="project" value="TreeGrafter"/>
</dbReference>
<protein>
    <submittedName>
        <fullName evidence="6">TetR/AcrR family transcriptional regulator</fullName>
    </submittedName>
</protein>
<organism evidence="6 7">
    <name type="scientific">Streptomyces luteoverticillatus</name>
    <name type="common">Streptoverticillium luteoverticillatus</name>
    <dbReference type="NCBI Taxonomy" id="66425"/>
    <lineage>
        <taxon>Bacteria</taxon>
        <taxon>Bacillati</taxon>
        <taxon>Actinomycetota</taxon>
        <taxon>Actinomycetes</taxon>
        <taxon>Kitasatosporales</taxon>
        <taxon>Streptomycetaceae</taxon>
        <taxon>Streptomyces</taxon>
    </lineage>
</organism>
<dbReference type="SUPFAM" id="SSF46689">
    <property type="entry name" value="Homeodomain-like"/>
    <property type="match status" value="1"/>
</dbReference>
<reference evidence="6 7" key="1">
    <citation type="submission" date="2018-12" db="EMBL/GenBank/DDBJ databases">
        <title>The whole draft genome of Streptomyce luteoverticillatus CGMCC 15060.</title>
        <authorList>
            <person name="Feng Z."/>
            <person name="Chen G."/>
            <person name="Zhang J."/>
            <person name="Zhu H."/>
            <person name="Yu X."/>
            <person name="Zhang W."/>
            <person name="Zhang X."/>
        </authorList>
    </citation>
    <scope>NUCLEOTIDE SEQUENCE [LARGE SCALE GENOMIC DNA]</scope>
    <source>
        <strain evidence="6 7">CGMCC 15060</strain>
    </source>
</reference>
<dbReference type="OrthoDB" id="9796019at2"/>
<keyword evidence="1" id="KW-0805">Transcription regulation</keyword>
<dbReference type="PRINTS" id="PR00455">
    <property type="entry name" value="HTHTETR"/>
</dbReference>
<keyword evidence="3" id="KW-0804">Transcription</keyword>
<dbReference type="Gene3D" id="1.10.357.10">
    <property type="entry name" value="Tetracycline Repressor, domain 2"/>
    <property type="match status" value="1"/>
</dbReference>
<evidence type="ECO:0000256" key="1">
    <source>
        <dbReference type="ARBA" id="ARBA00023015"/>
    </source>
</evidence>
<evidence type="ECO:0000256" key="2">
    <source>
        <dbReference type="ARBA" id="ARBA00023125"/>
    </source>
</evidence>
<feature type="domain" description="HTH tetR-type" evidence="5">
    <location>
        <begin position="14"/>
        <end position="74"/>
    </location>
</feature>
<dbReference type="GO" id="GO:0003700">
    <property type="term" value="F:DNA-binding transcription factor activity"/>
    <property type="evidence" value="ECO:0007669"/>
    <property type="project" value="TreeGrafter"/>
</dbReference>
<dbReference type="SUPFAM" id="SSF48498">
    <property type="entry name" value="Tetracyclin repressor-like, C-terminal domain"/>
    <property type="match status" value="1"/>
</dbReference>
<gene>
    <name evidence="6" type="ORF">EKH77_24650</name>
</gene>
<dbReference type="PANTHER" id="PTHR30055">
    <property type="entry name" value="HTH-TYPE TRANSCRIPTIONAL REGULATOR RUTR"/>
    <property type="match status" value="1"/>
</dbReference>
<evidence type="ECO:0000259" key="5">
    <source>
        <dbReference type="PROSITE" id="PS50977"/>
    </source>
</evidence>
<dbReference type="Pfam" id="PF16859">
    <property type="entry name" value="TetR_C_11"/>
    <property type="match status" value="1"/>
</dbReference>
<keyword evidence="7" id="KW-1185">Reference proteome</keyword>
<dbReference type="RefSeq" id="WP_126916489.1">
    <property type="nucleotide sequence ID" value="NZ_CP034587.1"/>
</dbReference>
<dbReference type="PROSITE" id="PS50977">
    <property type="entry name" value="HTH_TETR_2"/>
    <property type="match status" value="1"/>
</dbReference>
<keyword evidence="2 4" id="KW-0238">DNA-binding</keyword>
<accession>A0A3Q9G2E7</accession>
<dbReference type="AlphaFoldDB" id="A0A3Q9G2E7"/>
<evidence type="ECO:0000256" key="3">
    <source>
        <dbReference type="ARBA" id="ARBA00023163"/>
    </source>
</evidence>
<name>A0A3Q9G2E7_STRLT</name>
<dbReference type="InterPro" id="IPR036271">
    <property type="entry name" value="Tet_transcr_reg_TetR-rel_C_sf"/>
</dbReference>
<dbReference type="InterPro" id="IPR011075">
    <property type="entry name" value="TetR_C"/>
</dbReference>
<evidence type="ECO:0000313" key="7">
    <source>
        <dbReference type="Proteomes" id="UP000267900"/>
    </source>
</evidence>
<evidence type="ECO:0000256" key="4">
    <source>
        <dbReference type="PROSITE-ProRule" id="PRU00335"/>
    </source>
</evidence>
<dbReference type="Proteomes" id="UP000267900">
    <property type="component" value="Chromosome"/>
</dbReference>
<dbReference type="InterPro" id="IPR001647">
    <property type="entry name" value="HTH_TetR"/>
</dbReference>
<dbReference type="EMBL" id="CP034587">
    <property type="protein sequence ID" value="AZQ73986.1"/>
    <property type="molecule type" value="Genomic_DNA"/>
</dbReference>
<sequence length="201" mass="21842">MPDKTAPDAARRSQRSRQAICEAALSLVGETGYDKLTIEGIAARAGVGKQTIYRWWPSKGAVLLDAFTETMEAGEGTLPDTGDLATDLKAVLRATVDEFNDPAFQAPYRALYVAMVNDSEVSAGFTSKVMEPGTQAYVDRIRAAQDAGEVSEDIDPRLAAELILGPFAQRWLLRSQPLTHEFADSLVDMALTGLRPRNPRA</sequence>